<keyword evidence="3" id="KW-1185">Reference proteome</keyword>
<evidence type="ECO:0000256" key="1">
    <source>
        <dbReference type="SAM" id="MobiDB-lite"/>
    </source>
</evidence>
<proteinExistence type="predicted"/>
<dbReference type="AlphaFoldDB" id="A0A6A4BHP8"/>
<evidence type="ECO:0000313" key="2">
    <source>
        <dbReference type="EMBL" id="KAE9271065.1"/>
    </source>
</evidence>
<protein>
    <submittedName>
        <fullName evidence="2">Uncharacterized protein</fullName>
    </submittedName>
</protein>
<evidence type="ECO:0000313" key="3">
    <source>
        <dbReference type="Proteomes" id="UP000434957"/>
    </source>
</evidence>
<comment type="caution">
    <text evidence="2">The sequence shown here is derived from an EMBL/GenBank/DDBJ whole genome shotgun (WGS) entry which is preliminary data.</text>
</comment>
<reference evidence="2 3" key="1">
    <citation type="submission" date="2018-08" db="EMBL/GenBank/DDBJ databases">
        <title>Genomic investigation of the strawberry pathogen Phytophthora fragariae indicates pathogenicity is determined by transcriptional variation in three key races.</title>
        <authorList>
            <person name="Adams T.M."/>
            <person name="Armitage A.D."/>
            <person name="Sobczyk M.K."/>
            <person name="Bates H.J."/>
            <person name="Dunwell J.M."/>
            <person name="Nellist C.F."/>
            <person name="Harrison R.J."/>
        </authorList>
    </citation>
    <scope>NUCLEOTIDE SEQUENCE [LARGE SCALE GENOMIC DNA]</scope>
    <source>
        <strain evidence="2 3">SCRP333</strain>
    </source>
</reference>
<dbReference type="EMBL" id="QXFT01005824">
    <property type="protein sequence ID" value="KAE9271065.1"/>
    <property type="molecule type" value="Genomic_DNA"/>
</dbReference>
<organism evidence="2 3">
    <name type="scientific">Phytophthora rubi</name>
    <dbReference type="NCBI Taxonomy" id="129364"/>
    <lineage>
        <taxon>Eukaryota</taxon>
        <taxon>Sar</taxon>
        <taxon>Stramenopiles</taxon>
        <taxon>Oomycota</taxon>
        <taxon>Peronosporomycetes</taxon>
        <taxon>Peronosporales</taxon>
        <taxon>Peronosporaceae</taxon>
        <taxon>Phytophthora</taxon>
    </lineage>
</organism>
<gene>
    <name evidence="2" type="ORF">PR003_g30624</name>
</gene>
<feature type="compositionally biased region" description="Basic and acidic residues" evidence="1">
    <location>
        <begin position="280"/>
        <end position="295"/>
    </location>
</feature>
<name>A0A6A4BHP8_9STRA</name>
<dbReference type="Proteomes" id="UP000434957">
    <property type="component" value="Unassembled WGS sequence"/>
</dbReference>
<feature type="region of interest" description="Disordered" evidence="1">
    <location>
        <begin position="273"/>
        <end position="295"/>
    </location>
</feature>
<accession>A0A6A4BHP8</accession>
<sequence length="295" mass="33401">MDLASRGGLATSMIRVRFGAPSTYSTVQTDSVGAEGGSTGARRGFNRLFDRRDVFVRLEPLLEIEVSLSLDEASPSSRRESSFSTAPFNARWQLLLARGIVMREPLLDRLEVVREPLLDRLVLHPREPRMINRSLHTRAPTRGFFIFITSQQYCTSRAERAIARSAHNVRRGSPVHDCDMGPIPWRNQEMREDFGHVEVLAPLDRPSQPVDLGLVPNQPWDAQDTVERVIHIEDDEVVVAVETIERVRQRQLSPLDTARLPIRKLDNHISRKISHGNAGGEDRQTRCSEEVVCRS</sequence>